<proteinExistence type="predicted"/>
<gene>
    <name evidence="1" type="ORF">U27_01527</name>
</gene>
<dbReference type="STRING" id="1499967.U27_01527"/>
<evidence type="ECO:0000313" key="2">
    <source>
        <dbReference type="Proteomes" id="UP000030661"/>
    </source>
</evidence>
<evidence type="ECO:0008006" key="3">
    <source>
        <dbReference type="Google" id="ProtNLM"/>
    </source>
</evidence>
<accession>A0A081CAM1</accession>
<dbReference type="InterPro" id="IPR041916">
    <property type="entry name" value="Anti_sigma_zinc_sf"/>
</dbReference>
<dbReference type="Gene3D" id="1.10.10.1320">
    <property type="entry name" value="Anti-sigma factor, zinc-finger domain"/>
    <property type="match status" value="1"/>
</dbReference>
<dbReference type="HOGENOM" id="CLU_1183148_0_0_0"/>
<protein>
    <recommendedName>
        <fullName evidence="3">Zinc-finger domain-containing protein</fullName>
    </recommendedName>
</protein>
<sequence length="234" mass="26447">MNAREHDPAHEAFQCVDPEQGSAWLYGYAADTLAAEERQAFEDHLCFCLKCQEDLEWLRELLHSLQASPPVSLRVTLTRLIQQGIAPAEGLEFFFQLYERCPLPVTAIEDGNQMPLLTEYQEMPLFERLAASTESSDLAFPLTVTYLNGAIIGQFRRRAGQLFFRLQSESLTDQALACVLQYPSPLEPETVASLTVRPGEEKRLGPFRAFAPSNTMQEMLTTLKRFELRLAASE</sequence>
<dbReference type="Proteomes" id="UP000030661">
    <property type="component" value="Unassembled WGS sequence"/>
</dbReference>
<reference evidence="1" key="1">
    <citation type="journal article" date="2015" name="PeerJ">
        <title>First genomic representation of candidate bacterial phylum KSB3 points to enhanced environmental sensing as a trigger of wastewater bulking.</title>
        <authorList>
            <person name="Sekiguchi Y."/>
            <person name="Ohashi A."/>
            <person name="Parks D.H."/>
            <person name="Yamauchi T."/>
            <person name="Tyson G.W."/>
            <person name="Hugenholtz P."/>
        </authorList>
    </citation>
    <scope>NUCLEOTIDE SEQUENCE [LARGE SCALE GENOMIC DNA]</scope>
</reference>
<dbReference type="AlphaFoldDB" id="A0A081CAM1"/>
<dbReference type="EMBL" id="DF820481">
    <property type="protein sequence ID" value="GAK61626.1"/>
    <property type="molecule type" value="Genomic_DNA"/>
</dbReference>
<keyword evidence="2" id="KW-1185">Reference proteome</keyword>
<organism evidence="1">
    <name type="scientific">Vecturithrix granuli</name>
    <dbReference type="NCBI Taxonomy" id="1499967"/>
    <lineage>
        <taxon>Bacteria</taxon>
        <taxon>Candidatus Moduliflexota</taxon>
        <taxon>Candidatus Vecturitrichia</taxon>
        <taxon>Candidatus Vecturitrichales</taxon>
        <taxon>Candidatus Vecturitrichaceae</taxon>
        <taxon>Candidatus Vecturithrix</taxon>
    </lineage>
</organism>
<evidence type="ECO:0000313" key="1">
    <source>
        <dbReference type="EMBL" id="GAK61626.1"/>
    </source>
</evidence>
<name>A0A081CAM1_VECG1</name>